<organism evidence="1 2">
    <name type="scientific">Sphingomonas endophytica</name>
    <dbReference type="NCBI Taxonomy" id="869719"/>
    <lineage>
        <taxon>Bacteria</taxon>
        <taxon>Pseudomonadati</taxon>
        <taxon>Pseudomonadota</taxon>
        <taxon>Alphaproteobacteria</taxon>
        <taxon>Sphingomonadales</taxon>
        <taxon>Sphingomonadaceae</taxon>
        <taxon>Sphingomonas</taxon>
    </lineage>
</organism>
<dbReference type="AlphaFoldDB" id="A0A7X0J9U3"/>
<proteinExistence type="predicted"/>
<dbReference type="RefSeq" id="WP_184504131.1">
    <property type="nucleotide sequence ID" value="NZ_JACHBT010000003.1"/>
</dbReference>
<gene>
    <name evidence="1" type="ORF">F4693_000668</name>
</gene>
<name>A0A7X0J9U3_9SPHN</name>
<protein>
    <submittedName>
        <fullName evidence="1">Uncharacterized protein</fullName>
    </submittedName>
</protein>
<dbReference type="EMBL" id="JACHBT010000003">
    <property type="protein sequence ID" value="MBB6503713.1"/>
    <property type="molecule type" value="Genomic_DNA"/>
</dbReference>
<sequence>MDMNELYRVHQISITQATNAASIEARISHAGRASGYAALIADKQLTFGVDRPTLVSSS</sequence>
<accession>A0A7X0J9U3</accession>
<dbReference type="Proteomes" id="UP000522313">
    <property type="component" value="Unassembled WGS sequence"/>
</dbReference>
<reference evidence="1 2" key="2">
    <citation type="submission" date="2020-08" db="EMBL/GenBank/DDBJ databases">
        <authorList>
            <person name="Partida-Martinez L."/>
            <person name="Huntemann M."/>
            <person name="Clum A."/>
            <person name="Wang J."/>
            <person name="Palaniappan K."/>
            <person name="Ritter S."/>
            <person name="Chen I.-M."/>
            <person name="Stamatis D."/>
            <person name="Reddy T."/>
            <person name="O'Malley R."/>
            <person name="Daum C."/>
            <person name="Shapiro N."/>
            <person name="Ivanova N."/>
            <person name="Kyrpides N."/>
            <person name="Woyke T."/>
        </authorList>
    </citation>
    <scope>NUCLEOTIDE SEQUENCE [LARGE SCALE GENOMIC DNA]</scope>
    <source>
        <strain evidence="1 2">AS3.13</strain>
    </source>
</reference>
<evidence type="ECO:0000313" key="1">
    <source>
        <dbReference type="EMBL" id="MBB6503713.1"/>
    </source>
</evidence>
<comment type="caution">
    <text evidence="1">The sequence shown here is derived from an EMBL/GenBank/DDBJ whole genome shotgun (WGS) entry which is preliminary data.</text>
</comment>
<evidence type="ECO:0000313" key="2">
    <source>
        <dbReference type="Proteomes" id="UP000522313"/>
    </source>
</evidence>
<reference evidence="1 2" key="1">
    <citation type="submission" date="2020-08" db="EMBL/GenBank/DDBJ databases">
        <title>The Agave Microbiome: Exploring the role of microbial communities in plant adaptations to desert environments.</title>
        <authorList>
            <person name="Partida-Martinez L.P."/>
        </authorList>
    </citation>
    <scope>NUCLEOTIDE SEQUENCE [LARGE SCALE GENOMIC DNA]</scope>
    <source>
        <strain evidence="1 2">AS3.13</strain>
    </source>
</reference>